<sequence>MNALMGAAEMRLPAGSVPRVQSRSREIDVLFVNWRDASHPEGGGSERYVHQVAEGLAARGLRVTIFCAAHGRAPAEETVRGVRIVRRGGRLSIYLRALTFVRRTRPRLVVDVQNGLPFASTLVTRSPVVVLVHHVHREQWPIVFGRAGGAIGWWLESVVAPRLYRRCRYVTVSEATATELAGLGVARERITVVPNGIDAAPPVVAGPSAEPRLIVLGRLVPHKRVEHAIEVVARLRDRRPGLQLSVVGEGWWEAQLRATAAELGVADAVEFRGFLGEQDKHEELARAWVHVCPSVKEGWGLVVSEAGTHRVPTVGYRAAGGLRESVLDGSSGLLVEDLDGLTAAVDRLLADQQTRRRMGAAASAHAATFDWPASVHGFAGVLAGAVQGSPARRPAGASASGAVLQDVDRLVGALLDGVVGIQGGLGPDDGDHTDGGSPAEGDEHGDEGLHSGTRFRGGRRRSVTLEGNVVIHNSAPVTPASQHA</sequence>
<dbReference type="Pfam" id="PF00534">
    <property type="entry name" value="Glycos_transf_1"/>
    <property type="match status" value="1"/>
</dbReference>
<dbReference type="Pfam" id="PF13439">
    <property type="entry name" value="Glyco_transf_4"/>
    <property type="match status" value="1"/>
</dbReference>
<proteinExistence type="inferred from homology"/>
<dbReference type="GO" id="GO:0016757">
    <property type="term" value="F:glycosyltransferase activity"/>
    <property type="evidence" value="ECO:0007669"/>
    <property type="project" value="UniProtKB-KW"/>
</dbReference>
<evidence type="ECO:0000256" key="3">
    <source>
        <dbReference type="ARBA" id="ARBA00022679"/>
    </source>
</evidence>
<dbReference type="SUPFAM" id="SSF53756">
    <property type="entry name" value="UDP-Glycosyltransferase/glycogen phosphorylase"/>
    <property type="match status" value="1"/>
</dbReference>
<dbReference type="InterPro" id="IPR028098">
    <property type="entry name" value="Glyco_trans_4-like_N"/>
</dbReference>
<evidence type="ECO:0000259" key="5">
    <source>
        <dbReference type="Pfam" id="PF00534"/>
    </source>
</evidence>
<keyword evidence="3 7" id="KW-0808">Transferase</keyword>
<evidence type="ECO:0000256" key="2">
    <source>
        <dbReference type="ARBA" id="ARBA00022676"/>
    </source>
</evidence>
<dbReference type="EMBL" id="CADCTN010000053">
    <property type="protein sequence ID" value="CAA9226657.1"/>
    <property type="molecule type" value="Genomic_DNA"/>
</dbReference>
<protein>
    <submittedName>
        <fullName evidence="7">Glycosyltransferase</fullName>
    </submittedName>
</protein>
<name>A0A6J4HK05_9ACTN</name>
<feature type="domain" description="Glycosyltransferase subfamily 4-like N-terminal" evidence="6">
    <location>
        <begin position="43"/>
        <end position="199"/>
    </location>
</feature>
<evidence type="ECO:0000256" key="4">
    <source>
        <dbReference type="SAM" id="MobiDB-lite"/>
    </source>
</evidence>
<dbReference type="PANTHER" id="PTHR12526:SF640">
    <property type="entry name" value="COLANIC ACID BIOSYNTHESIS GLYCOSYLTRANSFERASE WCAL-RELATED"/>
    <property type="match status" value="1"/>
</dbReference>
<gene>
    <name evidence="7" type="ORF">AVDCRST_MAG52-798</name>
</gene>
<reference evidence="7" key="1">
    <citation type="submission" date="2020-02" db="EMBL/GenBank/DDBJ databases">
        <authorList>
            <person name="Meier V. D."/>
        </authorList>
    </citation>
    <scope>NUCLEOTIDE SEQUENCE</scope>
    <source>
        <strain evidence="7">AVDCRST_MAG52</strain>
    </source>
</reference>
<feature type="region of interest" description="Disordered" evidence="4">
    <location>
        <begin position="422"/>
        <end position="461"/>
    </location>
</feature>
<evidence type="ECO:0000256" key="1">
    <source>
        <dbReference type="ARBA" id="ARBA00009481"/>
    </source>
</evidence>
<dbReference type="CDD" id="cd03801">
    <property type="entry name" value="GT4_PimA-like"/>
    <property type="match status" value="1"/>
</dbReference>
<accession>A0A6J4HK05</accession>
<feature type="domain" description="Glycosyl transferase family 1" evidence="5">
    <location>
        <begin position="208"/>
        <end position="362"/>
    </location>
</feature>
<dbReference type="InterPro" id="IPR001296">
    <property type="entry name" value="Glyco_trans_1"/>
</dbReference>
<keyword evidence="2" id="KW-0328">Glycosyltransferase</keyword>
<evidence type="ECO:0000259" key="6">
    <source>
        <dbReference type="Pfam" id="PF13439"/>
    </source>
</evidence>
<evidence type="ECO:0000313" key="7">
    <source>
        <dbReference type="EMBL" id="CAA9226657.1"/>
    </source>
</evidence>
<dbReference type="AlphaFoldDB" id="A0A6J4HK05"/>
<dbReference type="PANTHER" id="PTHR12526">
    <property type="entry name" value="GLYCOSYLTRANSFERASE"/>
    <property type="match status" value="1"/>
</dbReference>
<organism evidence="7">
    <name type="scientific">uncultured Blastococcus sp</name>
    <dbReference type="NCBI Taxonomy" id="217144"/>
    <lineage>
        <taxon>Bacteria</taxon>
        <taxon>Bacillati</taxon>
        <taxon>Actinomycetota</taxon>
        <taxon>Actinomycetes</taxon>
        <taxon>Geodermatophilales</taxon>
        <taxon>Geodermatophilaceae</taxon>
        <taxon>Blastococcus</taxon>
        <taxon>environmental samples</taxon>
    </lineage>
</organism>
<dbReference type="Gene3D" id="3.40.50.2000">
    <property type="entry name" value="Glycogen Phosphorylase B"/>
    <property type="match status" value="2"/>
</dbReference>
<comment type="similarity">
    <text evidence="1">Belongs to the glycosyltransferase group 1 family. Glycosyltransferase 4 subfamily.</text>
</comment>